<reference evidence="1" key="1">
    <citation type="journal article" date="2020" name="Phytopathology">
        <title>Genome sequence of the chestnut blight fungus Cryphonectria parasitica EP155: A fundamental resource for an archetypical invasive plant pathogen.</title>
        <authorList>
            <person name="Crouch J.A."/>
            <person name="Dawe A."/>
            <person name="Aerts A."/>
            <person name="Barry K."/>
            <person name="Churchill A.C.L."/>
            <person name="Grimwood J."/>
            <person name="Hillman B."/>
            <person name="Milgroom M.G."/>
            <person name="Pangilinan J."/>
            <person name="Smith M."/>
            <person name="Salamov A."/>
            <person name="Schmutz J."/>
            <person name="Yadav J."/>
            <person name="Grigoriev I.V."/>
            <person name="Nuss D."/>
        </authorList>
    </citation>
    <scope>NUCLEOTIDE SEQUENCE</scope>
    <source>
        <strain evidence="1">EP155</strain>
    </source>
</reference>
<dbReference type="InterPro" id="IPR016181">
    <property type="entry name" value="Acyl_CoA_acyltransferase"/>
</dbReference>
<organism evidence="1 2">
    <name type="scientific">Cryphonectria parasitica (strain ATCC 38755 / EP155)</name>
    <dbReference type="NCBI Taxonomy" id="660469"/>
    <lineage>
        <taxon>Eukaryota</taxon>
        <taxon>Fungi</taxon>
        <taxon>Dikarya</taxon>
        <taxon>Ascomycota</taxon>
        <taxon>Pezizomycotina</taxon>
        <taxon>Sordariomycetes</taxon>
        <taxon>Sordariomycetidae</taxon>
        <taxon>Diaporthales</taxon>
        <taxon>Cryphonectriaceae</taxon>
        <taxon>Cryphonectria-Endothia species complex</taxon>
        <taxon>Cryphonectria</taxon>
    </lineage>
</organism>
<keyword evidence="2" id="KW-1185">Reference proteome</keyword>
<comment type="caution">
    <text evidence="1">The sequence shown here is derived from an EMBL/GenBank/DDBJ whole genome shotgun (WGS) entry which is preliminary data.</text>
</comment>
<dbReference type="EMBL" id="MU032346">
    <property type="protein sequence ID" value="KAF3767624.1"/>
    <property type="molecule type" value="Genomic_DNA"/>
</dbReference>
<dbReference type="OrthoDB" id="2326446at2759"/>
<feature type="non-terminal residue" evidence="1">
    <location>
        <position position="197"/>
    </location>
</feature>
<dbReference type="SUPFAM" id="SSF55729">
    <property type="entry name" value="Acyl-CoA N-acyltransferases (Nat)"/>
    <property type="match status" value="1"/>
</dbReference>
<dbReference type="Proteomes" id="UP000803844">
    <property type="component" value="Unassembled WGS sequence"/>
</dbReference>
<feature type="non-terminal residue" evidence="1">
    <location>
        <position position="1"/>
    </location>
</feature>
<gene>
    <name evidence="1" type="ORF">M406DRAFT_233774</name>
</gene>
<proteinExistence type="predicted"/>
<dbReference type="GeneID" id="63833078"/>
<evidence type="ECO:0000313" key="1">
    <source>
        <dbReference type="EMBL" id="KAF3767624.1"/>
    </source>
</evidence>
<dbReference type="RefSeq" id="XP_040778585.1">
    <property type="nucleotide sequence ID" value="XM_040915949.1"/>
</dbReference>
<accession>A0A9P4Y716</accession>
<evidence type="ECO:0000313" key="2">
    <source>
        <dbReference type="Proteomes" id="UP000803844"/>
    </source>
</evidence>
<protein>
    <submittedName>
        <fullName evidence="1">Uncharacterized protein</fullName>
    </submittedName>
</protein>
<dbReference type="AlphaFoldDB" id="A0A9P4Y716"/>
<name>A0A9P4Y716_CRYP1</name>
<sequence length="197" mass="22676">TMTDRPSRVELIPWDYESPEHIERMYLQRLDCGWRSEEVREKWTKLGRDGQKTLYWVESQPIHDTAPTHWHLPRTPTNHPFHPIGHIALDLRPDQDRQLGLSSSSSSSTDGDTIVWVAGLYVSHTLQAGGFGREVMHLAETIAAQPPLNGRWVVLDTMSREQQLSSTFVKRIYLAQGKPAPTVAIQDWYERQGYEVF</sequence>